<organism evidence="1 2">
    <name type="scientific">Xenorhabdus bovienii str. puntauvense</name>
    <dbReference type="NCBI Taxonomy" id="1398201"/>
    <lineage>
        <taxon>Bacteria</taxon>
        <taxon>Pseudomonadati</taxon>
        <taxon>Pseudomonadota</taxon>
        <taxon>Gammaproteobacteria</taxon>
        <taxon>Enterobacterales</taxon>
        <taxon>Morganellaceae</taxon>
        <taxon>Xenorhabdus</taxon>
    </lineage>
</organism>
<comment type="caution">
    <text evidence="1">The sequence shown here is derived from an EMBL/GenBank/DDBJ whole genome shotgun (WGS) entry which is preliminary data.</text>
</comment>
<name>A0A077NBK4_XENBV</name>
<dbReference type="EMBL" id="CBSW010000026">
    <property type="protein sequence ID" value="CDG95345.1"/>
    <property type="molecule type" value="Genomic_DNA"/>
</dbReference>
<sequence>MQLYDLTVVNKIFHLHDEKPTLYLIKNDAQQLIFWRSIIDAN</sequence>
<evidence type="ECO:0000313" key="1">
    <source>
        <dbReference type="EMBL" id="CDG95345.1"/>
    </source>
</evidence>
<accession>A0A077NBK4</accession>
<proteinExistence type="predicted"/>
<evidence type="ECO:0000313" key="2">
    <source>
        <dbReference type="Proteomes" id="UP000028511"/>
    </source>
</evidence>
<dbReference type="AlphaFoldDB" id="A0A077NBK4"/>
<reference evidence="1" key="1">
    <citation type="submission" date="2013-07" db="EMBL/GenBank/DDBJ databases">
        <title>Sub-species coevolution in mutualistic symbiosis.</title>
        <authorList>
            <person name="Murfin K."/>
            <person name="Klassen J."/>
            <person name="Lee M."/>
            <person name="Forst S."/>
            <person name="Stock P."/>
            <person name="Goodrich-Blair H."/>
        </authorList>
    </citation>
    <scope>NUCLEOTIDE SEQUENCE [LARGE SCALE GENOMIC DNA]</scope>
    <source>
        <strain evidence="1">Puntauvense</strain>
    </source>
</reference>
<dbReference type="HOGENOM" id="CLU_3259937_0_0_6"/>
<dbReference type="Proteomes" id="UP000028511">
    <property type="component" value="Unassembled WGS sequence"/>
</dbReference>
<gene>
    <name evidence="1" type="ORF">XBP1_1210021</name>
</gene>
<protein>
    <submittedName>
        <fullName evidence="1">Uncharacterized protein</fullName>
    </submittedName>
</protein>